<evidence type="ECO:0000313" key="2">
    <source>
        <dbReference type="Proteomes" id="UP000315471"/>
    </source>
</evidence>
<dbReference type="AlphaFoldDB" id="A0A5C6EAM4"/>
<gene>
    <name evidence="1" type="ORF">Q31b_09560</name>
</gene>
<dbReference type="Proteomes" id="UP000315471">
    <property type="component" value="Unassembled WGS sequence"/>
</dbReference>
<evidence type="ECO:0000313" key="1">
    <source>
        <dbReference type="EMBL" id="TWU45780.1"/>
    </source>
</evidence>
<protein>
    <submittedName>
        <fullName evidence="1">Uncharacterized protein</fullName>
    </submittedName>
</protein>
<keyword evidence="2" id="KW-1185">Reference proteome</keyword>
<sequence>MIFVFALTHYIPESTNPMDAELIQRSKKIRERLVQLGDSL</sequence>
<reference evidence="1 2" key="1">
    <citation type="submission" date="2019-02" db="EMBL/GenBank/DDBJ databases">
        <title>Deep-cultivation of Planctomycetes and their phenomic and genomic characterization uncovers novel biology.</title>
        <authorList>
            <person name="Wiegand S."/>
            <person name="Jogler M."/>
            <person name="Boedeker C."/>
            <person name="Pinto D."/>
            <person name="Vollmers J."/>
            <person name="Rivas-Marin E."/>
            <person name="Kohn T."/>
            <person name="Peeters S.H."/>
            <person name="Heuer A."/>
            <person name="Rast P."/>
            <person name="Oberbeckmann S."/>
            <person name="Bunk B."/>
            <person name="Jeske O."/>
            <person name="Meyerdierks A."/>
            <person name="Storesund J.E."/>
            <person name="Kallscheuer N."/>
            <person name="Luecker S."/>
            <person name="Lage O.M."/>
            <person name="Pohl T."/>
            <person name="Merkel B.J."/>
            <person name="Hornburger P."/>
            <person name="Mueller R.-W."/>
            <person name="Bruemmer F."/>
            <person name="Labrenz M."/>
            <person name="Spormann A.M."/>
            <person name="Op Den Camp H."/>
            <person name="Overmann J."/>
            <person name="Amann R."/>
            <person name="Jetten M.S.M."/>
            <person name="Mascher T."/>
            <person name="Medema M.H."/>
            <person name="Devos D.P."/>
            <person name="Kaster A.-K."/>
            <person name="Ovreas L."/>
            <person name="Rohde M."/>
            <person name="Galperin M.Y."/>
            <person name="Jogler C."/>
        </authorList>
    </citation>
    <scope>NUCLEOTIDE SEQUENCE [LARGE SCALE GENOMIC DNA]</scope>
    <source>
        <strain evidence="1 2">Q31b</strain>
    </source>
</reference>
<proteinExistence type="predicted"/>
<name>A0A5C6EAM4_9BACT</name>
<dbReference type="EMBL" id="SJPY01000001">
    <property type="protein sequence ID" value="TWU45780.1"/>
    <property type="molecule type" value="Genomic_DNA"/>
</dbReference>
<comment type="caution">
    <text evidence="1">The sequence shown here is derived from an EMBL/GenBank/DDBJ whole genome shotgun (WGS) entry which is preliminary data.</text>
</comment>
<accession>A0A5C6EAM4</accession>
<organism evidence="1 2">
    <name type="scientific">Novipirellula aureliae</name>
    <dbReference type="NCBI Taxonomy" id="2527966"/>
    <lineage>
        <taxon>Bacteria</taxon>
        <taxon>Pseudomonadati</taxon>
        <taxon>Planctomycetota</taxon>
        <taxon>Planctomycetia</taxon>
        <taxon>Pirellulales</taxon>
        <taxon>Pirellulaceae</taxon>
        <taxon>Novipirellula</taxon>
    </lineage>
</organism>